<feature type="domain" description="ABC3 transporter permease C-terminal" evidence="7">
    <location>
        <begin position="291"/>
        <end position="409"/>
    </location>
</feature>
<name>R1I8N9_9GAMM</name>
<dbReference type="EMBL" id="ANFM02000077">
    <property type="protein sequence ID" value="EOD77051.1"/>
    <property type="molecule type" value="Genomic_DNA"/>
</dbReference>
<evidence type="ECO:0000259" key="8">
    <source>
        <dbReference type="Pfam" id="PF12704"/>
    </source>
</evidence>
<comment type="caution">
    <text evidence="9">The sequence shown here is derived from an EMBL/GenBank/DDBJ whole genome shotgun (WGS) entry which is preliminary data.</text>
</comment>
<comment type="subcellular location">
    <subcellularLocation>
        <location evidence="1">Cell membrane</location>
        <topology evidence="1">Multi-pass membrane protein</topology>
    </subcellularLocation>
</comment>
<organism evidence="9 10">
    <name type="scientific">Grimontia indica</name>
    <dbReference type="NCBI Taxonomy" id="1056512"/>
    <lineage>
        <taxon>Bacteria</taxon>
        <taxon>Pseudomonadati</taxon>
        <taxon>Pseudomonadota</taxon>
        <taxon>Gammaproteobacteria</taxon>
        <taxon>Vibrionales</taxon>
        <taxon>Vibrionaceae</taxon>
        <taxon>Grimontia</taxon>
    </lineage>
</organism>
<feature type="transmembrane region" description="Helical" evidence="6">
    <location>
        <begin position="386"/>
        <end position="406"/>
    </location>
</feature>
<dbReference type="Pfam" id="PF12704">
    <property type="entry name" value="MacB_PCD"/>
    <property type="match status" value="1"/>
</dbReference>
<dbReference type="AlphaFoldDB" id="R1I8N9"/>
<sequence>MAILRLALQSLRNRKATALLTIFTVAVSVALLIGVERVRTQAKESFANTISGTDLIVGARSGQVNLLLYSVFRIGNATNNIDWQSVEDVKSHPAVAWSIPISLGDSHRGFRVVGTTEDYFKYYRYGQKQPLSFKEGASFDGLFDTVIGSEVAKKLNYKLGDEVVIAHGLADKSFARHDNLPFKVTGILAPTGTPVDRSVHVSLPAIEAIHIGWESGARMGTGIKAEDIDPDSLQPEQITALLVGLKSRIQTFALQRTINEYKQEPLTAIMPGIALHELWGMMSVAEQALLVVSGFVVVAGLMGMLSSLLTSLNERRREMAILRGMGARPAHIFFLLVSEALFLTLLGIITGVTALLIMINLAAPFVLSQYGLQLSAAFLSPHEWTLIGIVLVAGFLVGMFPALRAYRQSLSDGMTIRI</sequence>
<evidence type="ECO:0000256" key="3">
    <source>
        <dbReference type="ARBA" id="ARBA00022692"/>
    </source>
</evidence>
<protein>
    <submittedName>
        <fullName evidence="9">ABC-type antimicrobial peptide transport system, permease component</fullName>
    </submittedName>
</protein>
<evidence type="ECO:0000256" key="2">
    <source>
        <dbReference type="ARBA" id="ARBA00022475"/>
    </source>
</evidence>
<keyword evidence="4 6" id="KW-1133">Transmembrane helix</keyword>
<dbReference type="PANTHER" id="PTHR43738">
    <property type="entry name" value="ABC TRANSPORTER, MEMBRANE PROTEIN"/>
    <property type="match status" value="1"/>
</dbReference>
<feature type="transmembrane region" description="Helical" evidence="6">
    <location>
        <begin position="333"/>
        <end position="366"/>
    </location>
</feature>
<feature type="domain" description="MacB-like periplasmic core" evidence="8">
    <location>
        <begin position="19"/>
        <end position="208"/>
    </location>
</feature>
<keyword evidence="3 6" id="KW-0812">Transmembrane</keyword>
<evidence type="ECO:0000313" key="9">
    <source>
        <dbReference type="EMBL" id="EOD77051.1"/>
    </source>
</evidence>
<evidence type="ECO:0000256" key="1">
    <source>
        <dbReference type="ARBA" id="ARBA00004651"/>
    </source>
</evidence>
<dbReference type="PANTHER" id="PTHR43738:SF2">
    <property type="entry name" value="ABC TRANSPORTER PERMEASE"/>
    <property type="match status" value="1"/>
</dbReference>
<dbReference type="Proteomes" id="UP000011223">
    <property type="component" value="Unassembled WGS sequence"/>
</dbReference>
<evidence type="ECO:0000256" key="6">
    <source>
        <dbReference type="SAM" id="Phobius"/>
    </source>
</evidence>
<dbReference type="RefSeq" id="WP_002542748.1">
    <property type="nucleotide sequence ID" value="NZ_ANFM02000077.1"/>
</dbReference>
<gene>
    <name evidence="9" type="ORF">D515_04713</name>
</gene>
<dbReference type="eggNOG" id="COG0577">
    <property type="taxonomic scope" value="Bacteria"/>
</dbReference>
<keyword evidence="5 6" id="KW-0472">Membrane</keyword>
<reference evidence="9 10" key="1">
    <citation type="journal article" date="2014" name="PLoS ONE">
        <title>Grimontia indica AK16(T), sp. nov., Isolated from a Seawater Sample Reports the Presence of Pathogenic Genes Similar to Vibrio Genus.</title>
        <authorList>
            <person name="Singh A."/>
            <person name="Vaidya B."/>
            <person name="Khatri I."/>
            <person name="Srinivas T.N."/>
            <person name="Subramanian S."/>
            <person name="Korpole S."/>
            <person name="Pinnaka A.K."/>
        </authorList>
    </citation>
    <scope>NUCLEOTIDE SEQUENCE [LARGE SCALE GENOMIC DNA]</scope>
    <source>
        <strain evidence="9 10">AK16</strain>
    </source>
</reference>
<feature type="transmembrane region" description="Helical" evidence="6">
    <location>
        <begin position="288"/>
        <end position="312"/>
    </location>
</feature>
<dbReference type="Pfam" id="PF02687">
    <property type="entry name" value="FtsX"/>
    <property type="match status" value="1"/>
</dbReference>
<dbReference type="InterPro" id="IPR003838">
    <property type="entry name" value="ABC3_permease_C"/>
</dbReference>
<keyword evidence="10" id="KW-1185">Reference proteome</keyword>
<dbReference type="GO" id="GO:0005886">
    <property type="term" value="C:plasma membrane"/>
    <property type="evidence" value="ECO:0007669"/>
    <property type="project" value="UniProtKB-SubCell"/>
</dbReference>
<accession>R1I8N9</accession>
<dbReference type="InterPro" id="IPR025857">
    <property type="entry name" value="MacB_PCD"/>
</dbReference>
<evidence type="ECO:0000256" key="5">
    <source>
        <dbReference type="ARBA" id="ARBA00023136"/>
    </source>
</evidence>
<dbReference type="InterPro" id="IPR051125">
    <property type="entry name" value="ABC-4/HrtB_transporter"/>
</dbReference>
<evidence type="ECO:0000259" key="7">
    <source>
        <dbReference type="Pfam" id="PF02687"/>
    </source>
</evidence>
<evidence type="ECO:0000256" key="4">
    <source>
        <dbReference type="ARBA" id="ARBA00022989"/>
    </source>
</evidence>
<keyword evidence="2" id="KW-1003">Cell membrane</keyword>
<evidence type="ECO:0000313" key="10">
    <source>
        <dbReference type="Proteomes" id="UP000011223"/>
    </source>
</evidence>
<proteinExistence type="predicted"/>